<gene>
    <name evidence="1" type="ORF">N656DRAFT_200560</name>
</gene>
<reference evidence="1" key="1">
    <citation type="journal article" date="2023" name="Mol. Phylogenet. Evol.">
        <title>Genome-scale phylogeny and comparative genomics of the fungal order Sordariales.</title>
        <authorList>
            <person name="Hensen N."/>
            <person name="Bonometti L."/>
            <person name="Westerberg I."/>
            <person name="Brannstrom I.O."/>
            <person name="Guillou S."/>
            <person name="Cros-Aarteil S."/>
            <person name="Calhoun S."/>
            <person name="Haridas S."/>
            <person name="Kuo A."/>
            <person name="Mondo S."/>
            <person name="Pangilinan J."/>
            <person name="Riley R."/>
            <person name="LaButti K."/>
            <person name="Andreopoulos B."/>
            <person name="Lipzen A."/>
            <person name="Chen C."/>
            <person name="Yan M."/>
            <person name="Daum C."/>
            <person name="Ng V."/>
            <person name="Clum A."/>
            <person name="Steindorff A."/>
            <person name="Ohm R.A."/>
            <person name="Martin F."/>
            <person name="Silar P."/>
            <person name="Natvig D.O."/>
            <person name="Lalanne C."/>
            <person name="Gautier V."/>
            <person name="Ament-Velasquez S.L."/>
            <person name="Kruys A."/>
            <person name="Hutchinson M.I."/>
            <person name="Powell A.J."/>
            <person name="Barry K."/>
            <person name="Miller A.N."/>
            <person name="Grigoriev I.V."/>
            <person name="Debuchy R."/>
            <person name="Gladieux P."/>
            <person name="Hiltunen Thoren M."/>
            <person name="Johannesson H."/>
        </authorList>
    </citation>
    <scope>NUCLEOTIDE SEQUENCE</scope>
    <source>
        <strain evidence="1">CBS 508.74</strain>
    </source>
</reference>
<reference evidence="1" key="2">
    <citation type="submission" date="2023-05" db="EMBL/GenBank/DDBJ databases">
        <authorList>
            <consortium name="Lawrence Berkeley National Laboratory"/>
            <person name="Steindorff A."/>
            <person name="Hensen N."/>
            <person name="Bonometti L."/>
            <person name="Westerberg I."/>
            <person name="Brannstrom I.O."/>
            <person name="Guillou S."/>
            <person name="Cros-Aarteil S."/>
            <person name="Calhoun S."/>
            <person name="Haridas S."/>
            <person name="Kuo A."/>
            <person name="Mondo S."/>
            <person name="Pangilinan J."/>
            <person name="Riley R."/>
            <person name="Labutti K."/>
            <person name="Andreopoulos B."/>
            <person name="Lipzen A."/>
            <person name="Chen C."/>
            <person name="Yanf M."/>
            <person name="Daum C."/>
            <person name="Ng V."/>
            <person name="Clum A."/>
            <person name="Ohm R."/>
            <person name="Martin F."/>
            <person name="Silar P."/>
            <person name="Natvig D."/>
            <person name="Lalanne C."/>
            <person name="Gautier V."/>
            <person name="Ament-Velasquez S.L."/>
            <person name="Kruys A."/>
            <person name="Hutchinson M.I."/>
            <person name="Powell A.J."/>
            <person name="Barry K."/>
            <person name="Miller A.N."/>
            <person name="Grigoriev I.V."/>
            <person name="Debuchy R."/>
            <person name="Gladieux P."/>
            <person name="Thoren M.H."/>
            <person name="Johannesson H."/>
        </authorList>
    </citation>
    <scope>NUCLEOTIDE SEQUENCE</scope>
    <source>
        <strain evidence="1">CBS 508.74</strain>
    </source>
</reference>
<comment type="caution">
    <text evidence="1">The sequence shown here is derived from an EMBL/GenBank/DDBJ whole genome shotgun (WGS) entry which is preliminary data.</text>
</comment>
<name>A0AAN6QM32_9PEZI</name>
<dbReference type="EMBL" id="MU853349">
    <property type="protein sequence ID" value="KAK4110719.1"/>
    <property type="molecule type" value="Genomic_DNA"/>
</dbReference>
<keyword evidence="2" id="KW-1185">Reference proteome</keyword>
<dbReference type="RefSeq" id="XP_064668289.1">
    <property type="nucleotide sequence ID" value="XM_064808861.1"/>
</dbReference>
<evidence type="ECO:0000313" key="2">
    <source>
        <dbReference type="Proteomes" id="UP001302812"/>
    </source>
</evidence>
<sequence length="138" mass="15526">MSWRYLASICQLPSRWGASSFISLGVSTMGMTGGAVINSATWCLDSDIDTRRWTVQTISYPAWTRHHSRRIGAKDQLLSASARPGVNPERRHHEQCSLRASIHSWVTWQAPYGYTGCPDCHFPETIKVRCMRRTGSGI</sequence>
<organism evidence="1 2">
    <name type="scientific">Canariomyces notabilis</name>
    <dbReference type="NCBI Taxonomy" id="2074819"/>
    <lineage>
        <taxon>Eukaryota</taxon>
        <taxon>Fungi</taxon>
        <taxon>Dikarya</taxon>
        <taxon>Ascomycota</taxon>
        <taxon>Pezizomycotina</taxon>
        <taxon>Sordariomycetes</taxon>
        <taxon>Sordariomycetidae</taxon>
        <taxon>Sordariales</taxon>
        <taxon>Chaetomiaceae</taxon>
        <taxon>Canariomyces</taxon>
    </lineage>
</organism>
<proteinExistence type="predicted"/>
<accession>A0AAN6QM32</accession>
<evidence type="ECO:0000313" key="1">
    <source>
        <dbReference type="EMBL" id="KAK4110719.1"/>
    </source>
</evidence>
<protein>
    <submittedName>
        <fullName evidence="1">Uncharacterized protein</fullName>
    </submittedName>
</protein>
<dbReference type="AlphaFoldDB" id="A0AAN6QM32"/>
<dbReference type="GeneID" id="89932984"/>
<dbReference type="Proteomes" id="UP001302812">
    <property type="component" value="Unassembled WGS sequence"/>
</dbReference>